<sequence>MHTNDPGQHGRGARQGQEVWPPPAAVARRRFDRPGASARSGTPTSTSGPEAKRRSWHTPHGASGPGRSVDHAHRRHNPTVDLVRLADRPARAPSSATPNLLRINEIAAFTSSTSTAASGQPTAPHSGLHPLNTTLEPKTGLTSLRTSAKPRAAAPDRQIAPLWTNRRHGDYSELKSLRAKPVVHSLDQLRPELSVCAGSMDTGGRRRALIIRARWAVGQQQRSPRQTVRPSTTAAIAGPTTGPALTKPGTTHPDPDVHSTTSVAQATEVSTGLIVFAQHCRCPRLEWKPGAGGIPRSARGG</sequence>
<name>A0A2S6GM51_9PSEU</name>
<evidence type="ECO:0000256" key="1">
    <source>
        <dbReference type="SAM" id="MobiDB-lite"/>
    </source>
</evidence>
<dbReference type="AlphaFoldDB" id="A0A2S6GM51"/>
<evidence type="ECO:0000313" key="2">
    <source>
        <dbReference type="EMBL" id="PPK66314.1"/>
    </source>
</evidence>
<evidence type="ECO:0000313" key="3">
    <source>
        <dbReference type="Proteomes" id="UP000239203"/>
    </source>
</evidence>
<proteinExistence type="predicted"/>
<feature type="compositionally biased region" description="Low complexity" evidence="1">
    <location>
        <begin position="232"/>
        <end position="244"/>
    </location>
</feature>
<feature type="region of interest" description="Disordered" evidence="1">
    <location>
        <begin position="112"/>
        <end position="138"/>
    </location>
</feature>
<feature type="region of interest" description="Disordered" evidence="1">
    <location>
        <begin position="1"/>
        <end position="74"/>
    </location>
</feature>
<feature type="compositionally biased region" description="Polar residues" evidence="1">
    <location>
        <begin position="39"/>
        <end position="48"/>
    </location>
</feature>
<reference evidence="2 3" key="1">
    <citation type="submission" date="2018-02" db="EMBL/GenBank/DDBJ databases">
        <title>Genomic Encyclopedia of Archaeal and Bacterial Type Strains, Phase II (KMG-II): from individual species to whole genera.</title>
        <authorList>
            <person name="Goeker M."/>
        </authorList>
    </citation>
    <scope>NUCLEOTIDE SEQUENCE [LARGE SCALE GENOMIC DNA]</scope>
    <source>
        <strain evidence="2 3">YU 961-1</strain>
    </source>
</reference>
<keyword evidence="3" id="KW-1185">Reference proteome</keyword>
<comment type="caution">
    <text evidence="2">The sequence shown here is derived from an EMBL/GenBank/DDBJ whole genome shotgun (WGS) entry which is preliminary data.</text>
</comment>
<feature type="compositionally biased region" description="Polar residues" evidence="1">
    <location>
        <begin position="220"/>
        <end position="231"/>
    </location>
</feature>
<protein>
    <submittedName>
        <fullName evidence="2">Uncharacterized protein</fullName>
    </submittedName>
</protein>
<gene>
    <name evidence="2" type="ORF">CLV40_11018</name>
</gene>
<dbReference type="Proteomes" id="UP000239203">
    <property type="component" value="Unassembled WGS sequence"/>
</dbReference>
<feature type="region of interest" description="Disordered" evidence="1">
    <location>
        <begin position="220"/>
        <end position="259"/>
    </location>
</feature>
<organism evidence="2 3">
    <name type="scientific">Actinokineospora auranticolor</name>
    <dbReference type="NCBI Taxonomy" id="155976"/>
    <lineage>
        <taxon>Bacteria</taxon>
        <taxon>Bacillati</taxon>
        <taxon>Actinomycetota</taxon>
        <taxon>Actinomycetes</taxon>
        <taxon>Pseudonocardiales</taxon>
        <taxon>Pseudonocardiaceae</taxon>
        <taxon>Actinokineospora</taxon>
    </lineage>
</organism>
<accession>A0A2S6GM51</accession>
<dbReference type="EMBL" id="PTIX01000010">
    <property type="protein sequence ID" value="PPK66314.1"/>
    <property type="molecule type" value="Genomic_DNA"/>
</dbReference>